<dbReference type="OrthoDB" id="5125733at2759"/>
<feature type="domain" description="Heterokaryon incompatibility" evidence="1">
    <location>
        <begin position="196"/>
        <end position="347"/>
    </location>
</feature>
<dbReference type="AlphaFoldDB" id="A0A6A6WDP8"/>
<dbReference type="Pfam" id="PF06985">
    <property type="entry name" value="HET"/>
    <property type="match status" value="1"/>
</dbReference>
<accession>A0A6A6WDP8</accession>
<dbReference type="PANTHER" id="PTHR33112">
    <property type="entry name" value="DOMAIN PROTEIN, PUTATIVE-RELATED"/>
    <property type="match status" value="1"/>
</dbReference>
<dbReference type="GeneID" id="54487799"/>
<gene>
    <name evidence="2" type="ORF">EJ05DRAFT_498882</name>
</gene>
<dbReference type="RefSeq" id="XP_033602128.1">
    <property type="nucleotide sequence ID" value="XM_033746745.1"/>
</dbReference>
<evidence type="ECO:0000259" key="1">
    <source>
        <dbReference type="Pfam" id="PF06985"/>
    </source>
</evidence>
<name>A0A6A6WDP8_9PEZI</name>
<keyword evidence="3" id="KW-1185">Reference proteome</keyword>
<dbReference type="Proteomes" id="UP000799437">
    <property type="component" value="Unassembled WGS sequence"/>
</dbReference>
<sequence>MPNKHQVAKRSSTWPKTGRSSCKICNNLDAKGHAASSHDAEALSGRTISLSLPVDALQLKKSRAGCRFCSVLAEALDAFFVDWSTVRAPIIVDLGFNVPVCASIRHVRYEDQQIEIYTSPGVRSPWPSIGSAASIPLSPDSDASFAFAQRCIDDCVSKHTVCQEAPAAQPTRLLYVGKDKESPIKLCELPYNRLKYAALSHCWGRGPSITTTKANLAARKKYIDFGAMPALFQDAVIIARKLGIGFLWIDALCIIQDCRDDWETESANMMNIYRCAHITISAVHPQSSDERIFAPRRKPIVLEYKNTQGKCTYLRARKLDRHHPDLGESRPARPHGPLMSRAWVLQEHLLCTRILHYTETELVYECRKVCRCECTSTWRGCVTTPGLLSKVPKSEAWDVWHRITAQYSLRKLTVPSDKLPAISGIAQNFRSCINAKDSDYLAGLWKSNLPQGLLWSSDSSLSAPVSTLRLSTYRAPSFTWASVDTQIRYTHSADEDLISNVRIVSASCTMRGMNPFGEVSFGCIQLEGQLIEGSLSAPHEHEFEYALQLQNSLTTIKVAPDTLLVVSARLGEADESYETVTRGGPSDVYSPFDRVGVWCLNLVSSSHEYVSGLVLALSPRTAGAYERLGTFSCGHEYFSGAQKRKLNLV</sequence>
<proteinExistence type="predicted"/>
<dbReference type="InterPro" id="IPR010730">
    <property type="entry name" value="HET"/>
</dbReference>
<reference evidence="2" key="1">
    <citation type="journal article" date="2020" name="Stud. Mycol.">
        <title>101 Dothideomycetes genomes: a test case for predicting lifestyles and emergence of pathogens.</title>
        <authorList>
            <person name="Haridas S."/>
            <person name="Albert R."/>
            <person name="Binder M."/>
            <person name="Bloem J."/>
            <person name="Labutti K."/>
            <person name="Salamov A."/>
            <person name="Andreopoulos B."/>
            <person name="Baker S."/>
            <person name="Barry K."/>
            <person name="Bills G."/>
            <person name="Bluhm B."/>
            <person name="Cannon C."/>
            <person name="Castanera R."/>
            <person name="Culley D."/>
            <person name="Daum C."/>
            <person name="Ezra D."/>
            <person name="Gonzalez J."/>
            <person name="Henrissat B."/>
            <person name="Kuo A."/>
            <person name="Liang C."/>
            <person name="Lipzen A."/>
            <person name="Lutzoni F."/>
            <person name="Magnuson J."/>
            <person name="Mondo S."/>
            <person name="Nolan M."/>
            <person name="Ohm R."/>
            <person name="Pangilinan J."/>
            <person name="Park H.-J."/>
            <person name="Ramirez L."/>
            <person name="Alfaro M."/>
            <person name="Sun H."/>
            <person name="Tritt A."/>
            <person name="Yoshinaga Y."/>
            <person name="Zwiers L.-H."/>
            <person name="Turgeon B."/>
            <person name="Goodwin S."/>
            <person name="Spatafora J."/>
            <person name="Crous P."/>
            <person name="Grigoriev I."/>
        </authorList>
    </citation>
    <scope>NUCLEOTIDE SEQUENCE</scope>
    <source>
        <strain evidence="2">CBS 121739</strain>
    </source>
</reference>
<evidence type="ECO:0000313" key="2">
    <source>
        <dbReference type="EMBL" id="KAF2759677.1"/>
    </source>
</evidence>
<evidence type="ECO:0000313" key="3">
    <source>
        <dbReference type="Proteomes" id="UP000799437"/>
    </source>
</evidence>
<dbReference type="EMBL" id="ML996569">
    <property type="protein sequence ID" value="KAF2759677.1"/>
    <property type="molecule type" value="Genomic_DNA"/>
</dbReference>
<organism evidence="2 3">
    <name type="scientific">Pseudovirgaria hyperparasitica</name>
    <dbReference type="NCBI Taxonomy" id="470096"/>
    <lineage>
        <taxon>Eukaryota</taxon>
        <taxon>Fungi</taxon>
        <taxon>Dikarya</taxon>
        <taxon>Ascomycota</taxon>
        <taxon>Pezizomycotina</taxon>
        <taxon>Dothideomycetes</taxon>
        <taxon>Dothideomycetes incertae sedis</taxon>
        <taxon>Acrospermales</taxon>
        <taxon>Acrospermaceae</taxon>
        <taxon>Pseudovirgaria</taxon>
    </lineage>
</organism>
<protein>
    <submittedName>
        <fullName evidence="2">HET-domain-containing protein</fullName>
    </submittedName>
</protein>
<dbReference type="PANTHER" id="PTHR33112:SF9">
    <property type="entry name" value="HETEROKARYON INCOMPATIBILITY DOMAIN-CONTAINING PROTEIN"/>
    <property type="match status" value="1"/>
</dbReference>